<keyword evidence="6" id="KW-1185">Reference proteome</keyword>
<comment type="caution">
    <text evidence="4">The sequence shown here is derived from an EMBL/GenBank/DDBJ whole genome shotgun (WGS) entry which is preliminary data.</text>
</comment>
<evidence type="ECO:0000313" key="3">
    <source>
        <dbReference type="EMBL" id="GBO30956.1"/>
    </source>
</evidence>
<feature type="chain" id="PRO_5036129338" description="Secreted protein" evidence="1">
    <location>
        <begin position="20"/>
        <end position="107"/>
    </location>
</feature>
<accession>A0A4Y2W0P4</accession>
<reference evidence="4 6" key="1">
    <citation type="journal article" date="2019" name="Sci. Rep.">
        <title>Orb-weaving spider Araneus ventricosus genome elucidates the spidroin gene catalogue.</title>
        <authorList>
            <person name="Kono N."/>
            <person name="Nakamura H."/>
            <person name="Ohtoshi R."/>
            <person name="Moran D.A.P."/>
            <person name="Shinohara A."/>
            <person name="Yoshida Y."/>
            <person name="Fujiwara M."/>
            <person name="Mori M."/>
            <person name="Tomita M."/>
            <person name="Arakawa K."/>
        </authorList>
    </citation>
    <scope>NUCLEOTIDE SEQUENCE [LARGE SCALE GENOMIC DNA]</scope>
</reference>
<name>A0A4Y2W0P4_ARAVE</name>
<dbReference type="EMBL" id="BGPR01054171">
    <property type="protein sequence ID" value="GBO30956.1"/>
    <property type="molecule type" value="Genomic_DNA"/>
</dbReference>
<feature type="signal peptide" evidence="1">
    <location>
        <begin position="1"/>
        <end position="19"/>
    </location>
</feature>
<sequence>MSKLSVIIIQALLIKLADGIVKPAIHLYSIPSICPNTGYVFTDSSRRHVIHLKLQIVLAVGESDLLSSSATALRSPFSGFPIKVASWRGPNLVKSFDVPTTRTTVPT</sequence>
<protein>
    <recommendedName>
        <fullName evidence="7">Secreted protein</fullName>
    </recommendedName>
</protein>
<proteinExistence type="predicted"/>
<evidence type="ECO:0000313" key="6">
    <source>
        <dbReference type="Proteomes" id="UP000499080"/>
    </source>
</evidence>
<dbReference type="EMBL" id="BGPR01054168">
    <property type="protein sequence ID" value="GBO30948.1"/>
    <property type="molecule type" value="Genomic_DNA"/>
</dbReference>
<evidence type="ECO:0000313" key="2">
    <source>
        <dbReference type="EMBL" id="GBO30948.1"/>
    </source>
</evidence>
<dbReference type="AlphaFoldDB" id="A0A4Y2W0P4"/>
<keyword evidence="1" id="KW-0732">Signal</keyword>
<dbReference type="Proteomes" id="UP000499080">
    <property type="component" value="Unassembled WGS sequence"/>
</dbReference>
<evidence type="ECO:0008006" key="7">
    <source>
        <dbReference type="Google" id="ProtNLM"/>
    </source>
</evidence>
<dbReference type="EMBL" id="BGPR01054175">
    <property type="protein sequence ID" value="GBO30962.1"/>
    <property type="molecule type" value="Genomic_DNA"/>
</dbReference>
<organism evidence="4 6">
    <name type="scientific">Araneus ventricosus</name>
    <name type="common">Orbweaver spider</name>
    <name type="synonym">Epeira ventricosa</name>
    <dbReference type="NCBI Taxonomy" id="182803"/>
    <lineage>
        <taxon>Eukaryota</taxon>
        <taxon>Metazoa</taxon>
        <taxon>Ecdysozoa</taxon>
        <taxon>Arthropoda</taxon>
        <taxon>Chelicerata</taxon>
        <taxon>Arachnida</taxon>
        <taxon>Araneae</taxon>
        <taxon>Araneomorphae</taxon>
        <taxon>Entelegynae</taxon>
        <taxon>Araneoidea</taxon>
        <taxon>Araneidae</taxon>
        <taxon>Araneus</taxon>
    </lineage>
</organism>
<evidence type="ECO:0000313" key="4">
    <source>
        <dbReference type="EMBL" id="GBO30959.1"/>
    </source>
</evidence>
<evidence type="ECO:0000256" key="1">
    <source>
        <dbReference type="SAM" id="SignalP"/>
    </source>
</evidence>
<gene>
    <name evidence="3" type="ORF">AVEN_130912_1</name>
    <name evidence="4" type="ORF">AVEN_154097_1</name>
    <name evidence="5" type="ORF">AVEN_188905_1</name>
    <name evidence="2" type="ORF">AVEN_238165_1</name>
</gene>
<evidence type="ECO:0000313" key="5">
    <source>
        <dbReference type="EMBL" id="GBO30962.1"/>
    </source>
</evidence>
<dbReference type="EMBL" id="BGPR01054173">
    <property type="protein sequence ID" value="GBO30959.1"/>
    <property type="molecule type" value="Genomic_DNA"/>
</dbReference>